<evidence type="ECO:0000313" key="3">
    <source>
        <dbReference type="Proteomes" id="UP000627715"/>
    </source>
</evidence>
<feature type="compositionally biased region" description="Basic and acidic residues" evidence="1">
    <location>
        <begin position="8"/>
        <end position="25"/>
    </location>
</feature>
<evidence type="ECO:0000256" key="1">
    <source>
        <dbReference type="SAM" id="MobiDB-lite"/>
    </source>
</evidence>
<dbReference type="Proteomes" id="UP000627715">
    <property type="component" value="Unassembled WGS sequence"/>
</dbReference>
<name>A0A917GXV9_9GAMM</name>
<reference evidence="2" key="2">
    <citation type="submission" date="2020-09" db="EMBL/GenBank/DDBJ databases">
        <authorList>
            <person name="Sun Q."/>
            <person name="Zhou Y."/>
        </authorList>
    </citation>
    <scope>NUCLEOTIDE SEQUENCE</scope>
    <source>
        <strain evidence="2">CGMCC 1.15425</strain>
    </source>
</reference>
<keyword evidence="3" id="KW-1185">Reference proteome</keyword>
<evidence type="ECO:0000313" key="2">
    <source>
        <dbReference type="EMBL" id="GGG59747.1"/>
    </source>
</evidence>
<comment type="caution">
    <text evidence="2">The sequence shown here is derived from an EMBL/GenBank/DDBJ whole genome shotgun (WGS) entry which is preliminary data.</text>
</comment>
<protein>
    <submittedName>
        <fullName evidence="2">Uncharacterized protein</fullName>
    </submittedName>
</protein>
<organism evidence="2 3">
    <name type="scientific">Pseudohongiella nitratireducens</name>
    <dbReference type="NCBI Taxonomy" id="1768907"/>
    <lineage>
        <taxon>Bacteria</taxon>
        <taxon>Pseudomonadati</taxon>
        <taxon>Pseudomonadota</taxon>
        <taxon>Gammaproteobacteria</taxon>
        <taxon>Pseudomonadales</taxon>
        <taxon>Pseudohongiellaceae</taxon>
        <taxon>Pseudohongiella</taxon>
    </lineage>
</organism>
<dbReference type="AlphaFoldDB" id="A0A917GXV9"/>
<gene>
    <name evidence="2" type="ORF">GCM10011403_16330</name>
</gene>
<sequence>MLALAKLDNGDHFMSDRQKAPEPKRNFGYNLKINREHLQEDGRKLAVSAMTAGLVGLILRSDLLYHRDALVLSVLSVVVWLLVYIEPAGLKEDE</sequence>
<reference evidence="2" key="1">
    <citation type="journal article" date="2014" name="Int. J. Syst. Evol. Microbiol.">
        <title>Complete genome sequence of Corynebacterium casei LMG S-19264T (=DSM 44701T), isolated from a smear-ripened cheese.</title>
        <authorList>
            <consortium name="US DOE Joint Genome Institute (JGI-PGF)"/>
            <person name="Walter F."/>
            <person name="Albersmeier A."/>
            <person name="Kalinowski J."/>
            <person name="Ruckert C."/>
        </authorList>
    </citation>
    <scope>NUCLEOTIDE SEQUENCE</scope>
    <source>
        <strain evidence="2">CGMCC 1.15425</strain>
    </source>
</reference>
<dbReference type="EMBL" id="BMIY01000006">
    <property type="protein sequence ID" value="GGG59747.1"/>
    <property type="molecule type" value="Genomic_DNA"/>
</dbReference>
<feature type="region of interest" description="Disordered" evidence="1">
    <location>
        <begin position="1"/>
        <end position="25"/>
    </location>
</feature>
<proteinExistence type="predicted"/>
<accession>A0A917GXV9</accession>